<dbReference type="InterPro" id="IPR001387">
    <property type="entry name" value="Cro/C1-type_HTH"/>
</dbReference>
<evidence type="ECO:0000256" key="1">
    <source>
        <dbReference type="SAM" id="MobiDB-lite"/>
    </source>
</evidence>
<dbReference type="Gene3D" id="1.10.260.40">
    <property type="entry name" value="lambda repressor-like DNA-binding domains"/>
    <property type="match status" value="1"/>
</dbReference>
<dbReference type="SMART" id="SM00530">
    <property type="entry name" value="HTH_XRE"/>
    <property type="match status" value="1"/>
</dbReference>
<feature type="compositionally biased region" description="Low complexity" evidence="1">
    <location>
        <begin position="26"/>
        <end position="39"/>
    </location>
</feature>
<organism evidence="3 4">
    <name type="scientific">Rhodoplanes azumiensis</name>
    <dbReference type="NCBI Taxonomy" id="1897628"/>
    <lineage>
        <taxon>Bacteria</taxon>
        <taxon>Pseudomonadati</taxon>
        <taxon>Pseudomonadota</taxon>
        <taxon>Alphaproteobacteria</taxon>
        <taxon>Hyphomicrobiales</taxon>
        <taxon>Nitrobacteraceae</taxon>
        <taxon>Rhodoplanes</taxon>
    </lineage>
</organism>
<comment type="caution">
    <text evidence="3">The sequence shown here is derived from an EMBL/GenBank/DDBJ whole genome shotgun (WGS) entry which is preliminary data.</text>
</comment>
<name>A0ABW5AKN3_9BRAD</name>
<reference evidence="4" key="1">
    <citation type="journal article" date="2019" name="Int. J. Syst. Evol. Microbiol.">
        <title>The Global Catalogue of Microorganisms (GCM) 10K type strain sequencing project: providing services to taxonomists for standard genome sequencing and annotation.</title>
        <authorList>
            <consortium name="The Broad Institute Genomics Platform"/>
            <consortium name="The Broad Institute Genome Sequencing Center for Infectious Disease"/>
            <person name="Wu L."/>
            <person name="Ma J."/>
        </authorList>
    </citation>
    <scope>NUCLEOTIDE SEQUENCE [LARGE SCALE GENOMIC DNA]</scope>
    <source>
        <strain evidence="4">CGMCC 1.6774</strain>
    </source>
</reference>
<dbReference type="EMBL" id="JBHUIW010000009">
    <property type="protein sequence ID" value="MFD2182494.1"/>
    <property type="molecule type" value="Genomic_DNA"/>
</dbReference>
<feature type="region of interest" description="Disordered" evidence="1">
    <location>
        <begin position="1"/>
        <end position="56"/>
    </location>
</feature>
<gene>
    <name evidence="3" type="ORF">ACFSOX_10040</name>
</gene>
<proteinExistence type="predicted"/>
<evidence type="ECO:0000259" key="2">
    <source>
        <dbReference type="PROSITE" id="PS50943"/>
    </source>
</evidence>
<feature type="domain" description="HTH cro/C1-type" evidence="2">
    <location>
        <begin position="59"/>
        <end position="96"/>
    </location>
</feature>
<dbReference type="InterPro" id="IPR010982">
    <property type="entry name" value="Lambda_DNA-bd_dom_sf"/>
</dbReference>
<accession>A0ABW5AKN3</accession>
<evidence type="ECO:0000313" key="3">
    <source>
        <dbReference type="EMBL" id="MFD2182494.1"/>
    </source>
</evidence>
<evidence type="ECO:0000313" key="4">
    <source>
        <dbReference type="Proteomes" id="UP001597314"/>
    </source>
</evidence>
<sequence>MKNGDTTKTTFERPGTGMTDWSRFDAMSPAERSRAAAADPDARPLTEADMKRMKRTPQVKVVRRALGLTQEDFAARYHIPLGTLRDWEQGRVEPDQAARAYLTVIAREPETVRAALEQRRTGA</sequence>
<dbReference type="Proteomes" id="UP001597314">
    <property type="component" value="Unassembled WGS sequence"/>
</dbReference>
<dbReference type="CDD" id="cd00093">
    <property type="entry name" value="HTH_XRE"/>
    <property type="match status" value="1"/>
</dbReference>
<dbReference type="PROSITE" id="PS50943">
    <property type="entry name" value="HTH_CROC1"/>
    <property type="match status" value="1"/>
</dbReference>
<feature type="compositionally biased region" description="Basic and acidic residues" evidence="1">
    <location>
        <begin position="40"/>
        <end position="51"/>
    </location>
</feature>
<keyword evidence="4" id="KW-1185">Reference proteome</keyword>
<dbReference type="SUPFAM" id="SSF47413">
    <property type="entry name" value="lambda repressor-like DNA-binding domains"/>
    <property type="match status" value="1"/>
</dbReference>
<dbReference type="Pfam" id="PF01381">
    <property type="entry name" value="HTH_3"/>
    <property type="match status" value="1"/>
</dbReference>
<dbReference type="RefSeq" id="WP_378477671.1">
    <property type="nucleotide sequence ID" value="NZ_JBHUIW010000009.1"/>
</dbReference>
<protein>
    <submittedName>
        <fullName evidence="3">Helix-turn-helix domain-containing protein</fullName>
    </submittedName>
</protein>